<dbReference type="Gene3D" id="3.30.70.270">
    <property type="match status" value="1"/>
</dbReference>
<dbReference type="PANTHER" id="PTHR33121">
    <property type="entry name" value="CYCLIC DI-GMP PHOSPHODIESTERASE PDEF"/>
    <property type="match status" value="1"/>
</dbReference>
<dbReference type="GO" id="GO:0071111">
    <property type="term" value="F:cyclic-guanylate-specific phosphodiesterase activity"/>
    <property type="evidence" value="ECO:0007669"/>
    <property type="project" value="InterPro"/>
</dbReference>
<feature type="domain" description="GGDEF" evidence="4">
    <location>
        <begin position="367"/>
        <end position="504"/>
    </location>
</feature>
<evidence type="ECO:0000313" key="5">
    <source>
        <dbReference type="EMBL" id="SFB31350.1"/>
    </source>
</evidence>
<feature type="transmembrane region" description="Helical" evidence="2">
    <location>
        <begin position="44"/>
        <end position="64"/>
    </location>
</feature>
<keyword evidence="2" id="KW-0812">Transmembrane</keyword>
<dbReference type="NCBIfam" id="TIGR00254">
    <property type="entry name" value="GGDEF"/>
    <property type="match status" value="1"/>
</dbReference>
<name>A0A1I1A4C6_9CELL</name>
<feature type="transmembrane region" description="Helical" evidence="2">
    <location>
        <begin position="107"/>
        <end position="125"/>
    </location>
</feature>
<dbReference type="STRING" id="988821.SAMN05421867_11413"/>
<feature type="transmembrane region" description="Helical" evidence="2">
    <location>
        <begin position="137"/>
        <end position="158"/>
    </location>
</feature>
<keyword evidence="2" id="KW-0472">Membrane</keyword>
<dbReference type="PROSITE" id="PS50887">
    <property type="entry name" value="GGDEF"/>
    <property type="match status" value="1"/>
</dbReference>
<evidence type="ECO:0000256" key="1">
    <source>
        <dbReference type="SAM" id="MobiDB-lite"/>
    </source>
</evidence>
<dbReference type="SMART" id="SM00267">
    <property type="entry name" value="GGDEF"/>
    <property type="match status" value="1"/>
</dbReference>
<feature type="transmembrane region" description="Helical" evidence="2">
    <location>
        <begin position="12"/>
        <end position="32"/>
    </location>
</feature>
<dbReference type="InterPro" id="IPR050706">
    <property type="entry name" value="Cyclic-di-GMP_PDE-like"/>
</dbReference>
<organism evidence="5 6">
    <name type="scientific">Cellulomonas marina</name>
    <dbReference type="NCBI Taxonomy" id="988821"/>
    <lineage>
        <taxon>Bacteria</taxon>
        <taxon>Bacillati</taxon>
        <taxon>Actinomycetota</taxon>
        <taxon>Actinomycetes</taxon>
        <taxon>Micrococcales</taxon>
        <taxon>Cellulomonadaceae</taxon>
        <taxon>Cellulomonas</taxon>
    </lineage>
</organism>
<dbReference type="EMBL" id="FOKA01000014">
    <property type="protein sequence ID" value="SFB31350.1"/>
    <property type="molecule type" value="Genomic_DNA"/>
</dbReference>
<dbReference type="Proteomes" id="UP000199012">
    <property type="component" value="Unassembled WGS sequence"/>
</dbReference>
<proteinExistence type="predicted"/>
<dbReference type="Pfam" id="PF00990">
    <property type="entry name" value="GGDEF"/>
    <property type="match status" value="1"/>
</dbReference>
<dbReference type="AlphaFoldDB" id="A0A1I1A4C6"/>
<evidence type="ECO:0000259" key="3">
    <source>
        <dbReference type="PROSITE" id="PS50883"/>
    </source>
</evidence>
<dbReference type="OrthoDB" id="23692at2"/>
<evidence type="ECO:0000313" key="6">
    <source>
        <dbReference type="Proteomes" id="UP000199012"/>
    </source>
</evidence>
<dbReference type="InterPro" id="IPR001633">
    <property type="entry name" value="EAL_dom"/>
</dbReference>
<evidence type="ECO:0000256" key="2">
    <source>
        <dbReference type="SAM" id="Phobius"/>
    </source>
</evidence>
<dbReference type="Gene3D" id="3.20.20.450">
    <property type="entry name" value="EAL domain"/>
    <property type="match status" value="1"/>
</dbReference>
<feature type="transmembrane region" description="Helical" evidence="2">
    <location>
        <begin position="164"/>
        <end position="189"/>
    </location>
</feature>
<feature type="transmembrane region" description="Helical" evidence="2">
    <location>
        <begin position="283"/>
        <end position="301"/>
    </location>
</feature>
<dbReference type="CDD" id="cd01948">
    <property type="entry name" value="EAL"/>
    <property type="match status" value="1"/>
</dbReference>
<feature type="transmembrane region" description="Helical" evidence="2">
    <location>
        <begin position="201"/>
        <end position="219"/>
    </location>
</feature>
<accession>A0A1I1A4C6</accession>
<feature type="compositionally biased region" description="Polar residues" evidence="1">
    <location>
        <begin position="770"/>
        <end position="780"/>
    </location>
</feature>
<dbReference type="InterPro" id="IPR000160">
    <property type="entry name" value="GGDEF_dom"/>
</dbReference>
<dbReference type="InterPro" id="IPR035919">
    <property type="entry name" value="EAL_sf"/>
</dbReference>
<gene>
    <name evidence="5" type="ORF">SAMN05421867_11413</name>
</gene>
<dbReference type="CDD" id="cd01949">
    <property type="entry name" value="GGDEF"/>
    <property type="match status" value="1"/>
</dbReference>
<dbReference type="RefSeq" id="WP_090034030.1">
    <property type="nucleotide sequence ID" value="NZ_BONM01000030.1"/>
</dbReference>
<feature type="transmembrane region" description="Helical" evidence="2">
    <location>
        <begin position="225"/>
        <end position="248"/>
    </location>
</feature>
<feature type="transmembrane region" description="Helical" evidence="2">
    <location>
        <begin position="71"/>
        <end position="95"/>
    </location>
</feature>
<dbReference type="PROSITE" id="PS50883">
    <property type="entry name" value="EAL"/>
    <property type="match status" value="1"/>
</dbReference>
<keyword evidence="6" id="KW-1185">Reference proteome</keyword>
<dbReference type="SMART" id="SM00052">
    <property type="entry name" value="EAL"/>
    <property type="match status" value="1"/>
</dbReference>
<feature type="region of interest" description="Disordered" evidence="1">
    <location>
        <begin position="759"/>
        <end position="799"/>
    </location>
</feature>
<dbReference type="SUPFAM" id="SSF141868">
    <property type="entry name" value="EAL domain-like"/>
    <property type="match status" value="1"/>
</dbReference>
<keyword evidence="2" id="KW-1133">Transmembrane helix</keyword>
<dbReference type="InterPro" id="IPR043128">
    <property type="entry name" value="Rev_trsase/Diguanyl_cyclase"/>
</dbReference>
<sequence length="799" mass="81963">MPAGRPARRRRPGAAPAAAVAVVVLYAVGLAVDGGLATPLVDRWLGAAAVWAPTVLAWVSAVRLRGRRRVAAVLASVGMTSFAAGNQYYLVAWTAGAALPFPSPADLGYAGLYPPLLAALVLAARRPGPARGGAARLDVLVGALGAAAVTTAALGPVVDGLHGLAPLTALALLSCPLGDVLLIGAVAGVATLRRREDGAGWVPPVAGLVVFVVADVVYARQVAAGTYAVGSLLDLGWPVGLLLVSLWLHRRATGAQARVEATARATTAVGRGPEHRDGGDDRALTVPLLAVLAAAAVPAVATVRDDVPGPAVVVAVAALLAAQVRTHRAVVGLRRTAAERRREAVTDALTGLPNRRGLEHLHAALDRPAVLLVLDVEGFTHVNAALGHEAGDGLLVALARRLEGCLSPGEHLVRLGGDEFAVLVGCGATTDPVLRADAGPAARVRDALVEPFEHQGVAVHLRVRTGAAASADVGPTLAELLRAADGGRGRLVALDELRTALTDDGIVLHYQPKADLRSGAVEGVEALVRWQHPSRGLLPPADFLPLAEEAGLLGELTAVVLDAAVRQAASWRAGGHLVRVAVNLPASSVLDADLAVRVRRRLAAHGLPPAALLLEITEDVLMLHRERAAAVLAELRADGVQVAIDDFGTGYSSLSYLADLPLDELKLDRSFVRGMATDARRRAIVTATVGLAHALGLRVVAEGVETADDLADLARLGCDQVQGYVLSPPVPPDEVPALLGRGLPGLPVVPGVPGPRAGVALPSQRAGRSAWTSRSVTSPAAQPVRPSASTNSDAVSPGG</sequence>
<feature type="compositionally biased region" description="Polar residues" evidence="1">
    <location>
        <begin position="787"/>
        <end position="799"/>
    </location>
</feature>
<dbReference type="SUPFAM" id="SSF55073">
    <property type="entry name" value="Nucleotide cyclase"/>
    <property type="match status" value="1"/>
</dbReference>
<dbReference type="PANTHER" id="PTHR33121:SF70">
    <property type="entry name" value="SIGNALING PROTEIN YKOW"/>
    <property type="match status" value="1"/>
</dbReference>
<dbReference type="InterPro" id="IPR029787">
    <property type="entry name" value="Nucleotide_cyclase"/>
</dbReference>
<dbReference type="Pfam" id="PF00563">
    <property type="entry name" value="EAL"/>
    <property type="match status" value="1"/>
</dbReference>
<feature type="domain" description="EAL" evidence="3">
    <location>
        <begin position="490"/>
        <end position="743"/>
    </location>
</feature>
<evidence type="ECO:0000259" key="4">
    <source>
        <dbReference type="PROSITE" id="PS50887"/>
    </source>
</evidence>
<reference evidence="5 6" key="1">
    <citation type="submission" date="2016-10" db="EMBL/GenBank/DDBJ databases">
        <authorList>
            <person name="de Groot N.N."/>
        </authorList>
    </citation>
    <scope>NUCLEOTIDE SEQUENCE [LARGE SCALE GENOMIC DNA]</scope>
    <source>
        <strain evidence="5 6">CGMCC 4.6945</strain>
    </source>
</reference>
<protein>
    <submittedName>
        <fullName evidence="5">Diguanylate cyclase (GGDEF) domain-containing protein</fullName>
    </submittedName>
</protein>